<feature type="domain" description="Flavodoxin-like fold" evidence="3">
    <location>
        <begin position="1"/>
        <end position="177"/>
    </location>
</feature>
<name>A0A7Z7B072_9EURY</name>
<dbReference type="GO" id="GO:0005829">
    <property type="term" value="C:cytosol"/>
    <property type="evidence" value="ECO:0007669"/>
    <property type="project" value="TreeGrafter"/>
</dbReference>
<gene>
    <name evidence="4" type="ORF">SAMN04488589_1748</name>
</gene>
<dbReference type="PANTHER" id="PTHR10204:SF34">
    <property type="entry name" value="NAD(P)H DEHYDROGENASE [QUINONE] 1 ISOFORM 1"/>
    <property type="match status" value="1"/>
</dbReference>
<dbReference type="InterPro" id="IPR003680">
    <property type="entry name" value="Flavodoxin_fold"/>
</dbReference>
<comment type="similarity">
    <text evidence="1">Belongs to the NAD(P)H dehydrogenase (quinone) family.</text>
</comment>
<evidence type="ECO:0000259" key="3">
    <source>
        <dbReference type="Pfam" id="PF02525"/>
    </source>
</evidence>
<protein>
    <submittedName>
        <fullName evidence="4">NADPH-quinone reductase (Modulator of drug activity B)</fullName>
    </submittedName>
</protein>
<keyword evidence="2" id="KW-0560">Oxidoreductase</keyword>
<dbReference type="OrthoDB" id="9059at2157"/>
<evidence type="ECO:0000313" key="4">
    <source>
        <dbReference type="EMBL" id="SDF93787.1"/>
    </source>
</evidence>
<dbReference type="RefSeq" id="WP_091710083.1">
    <property type="nucleotide sequence ID" value="NZ_FNCA01000005.1"/>
</dbReference>
<dbReference type="InterPro" id="IPR051545">
    <property type="entry name" value="NAD(P)H_dehydrogenase_qn"/>
</dbReference>
<dbReference type="Pfam" id="PF02525">
    <property type="entry name" value="Flavodoxin_2"/>
    <property type="match status" value="1"/>
</dbReference>
<dbReference type="InterPro" id="IPR029039">
    <property type="entry name" value="Flavoprotein-like_sf"/>
</dbReference>
<comment type="caution">
    <text evidence="4">The sequence shown here is derived from an EMBL/GenBank/DDBJ whole genome shotgun (WGS) entry which is preliminary data.</text>
</comment>
<dbReference type="SUPFAM" id="SSF52218">
    <property type="entry name" value="Flavoproteins"/>
    <property type="match status" value="1"/>
</dbReference>
<dbReference type="PANTHER" id="PTHR10204">
    <property type="entry name" value="NAD P H OXIDOREDUCTASE-RELATED"/>
    <property type="match status" value="1"/>
</dbReference>
<dbReference type="EMBL" id="FNCA01000005">
    <property type="protein sequence ID" value="SDF93787.1"/>
    <property type="molecule type" value="Genomic_DNA"/>
</dbReference>
<dbReference type="AlphaFoldDB" id="A0A7Z7B072"/>
<dbReference type="GO" id="GO:0003955">
    <property type="term" value="F:NAD(P)H dehydrogenase (quinone) activity"/>
    <property type="evidence" value="ECO:0007669"/>
    <property type="project" value="TreeGrafter"/>
</dbReference>
<accession>A0A7Z7B072</accession>
<evidence type="ECO:0000256" key="1">
    <source>
        <dbReference type="ARBA" id="ARBA00006252"/>
    </source>
</evidence>
<evidence type="ECO:0000313" key="5">
    <source>
        <dbReference type="Proteomes" id="UP000199259"/>
    </source>
</evidence>
<organism evidence="4 5">
    <name type="scientific">Methanolobus vulcani</name>
    <dbReference type="NCBI Taxonomy" id="38026"/>
    <lineage>
        <taxon>Archaea</taxon>
        <taxon>Methanobacteriati</taxon>
        <taxon>Methanobacteriota</taxon>
        <taxon>Stenosarchaea group</taxon>
        <taxon>Methanomicrobia</taxon>
        <taxon>Methanosarcinales</taxon>
        <taxon>Methanosarcinaceae</taxon>
        <taxon>Methanolobus</taxon>
    </lineage>
</organism>
<keyword evidence="5" id="KW-1185">Reference proteome</keyword>
<dbReference type="Gene3D" id="3.40.50.360">
    <property type="match status" value="1"/>
</dbReference>
<proteinExistence type="inferred from homology"/>
<evidence type="ECO:0000256" key="2">
    <source>
        <dbReference type="ARBA" id="ARBA00023002"/>
    </source>
</evidence>
<sequence>MNISVILGHPYEKSFNHAIASTVVETLCASGHEVFFHDLHKEGFDPILQGEELVTDSSDDSLVRIHCSEITEADGIIVVHPNWWGQPPAILKGWVDRVLRENVAYRFAEDDDGSGLPMGLLKARTAIVFNTSNTPEERENTVFGDPLERIWKDCIFDFCGVTDFHRRMFRTIAGSSENKRLEWLDEVKKMVSSNFPLDDV</sequence>
<dbReference type="Proteomes" id="UP000199259">
    <property type="component" value="Unassembled WGS sequence"/>
</dbReference>
<reference evidence="4 5" key="1">
    <citation type="submission" date="2016-10" db="EMBL/GenBank/DDBJ databases">
        <authorList>
            <person name="Varghese N."/>
            <person name="Submissions S."/>
        </authorList>
    </citation>
    <scope>NUCLEOTIDE SEQUENCE [LARGE SCALE GENOMIC DNA]</scope>
    <source>
        <strain evidence="4 5">PL 12/M</strain>
    </source>
</reference>